<gene>
    <name evidence="1" type="ORF">BDR25DRAFT_354253</name>
</gene>
<evidence type="ECO:0000313" key="2">
    <source>
        <dbReference type="Proteomes" id="UP000799755"/>
    </source>
</evidence>
<reference evidence="1" key="1">
    <citation type="journal article" date="2020" name="Stud. Mycol.">
        <title>101 Dothideomycetes genomes: a test case for predicting lifestyles and emergence of pathogens.</title>
        <authorList>
            <person name="Haridas S."/>
            <person name="Albert R."/>
            <person name="Binder M."/>
            <person name="Bloem J."/>
            <person name="Labutti K."/>
            <person name="Salamov A."/>
            <person name="Andreopoulos B."/>
            <person name="Baker S."/>
            <person name="Barry K."/>
            <person name="Bills G."/>
            <person name="Bluhm B."/>
            <person name="Cannon C."/>
            <person name="Castanera R."/>
            <person name="Culley D."/>
            <person name="Daum C."/>
            <person name="Ezra D."/>
            <person name="Gonzalez J."/>
            <person name="Henrissat B."/>
            <person name="Kuo A."/>
            <person name="Liang C."/>
            <person name="Lipzen A."/>
            <person name="Lutzoni F."/>
            <person name="Magnuson J."/>
            <person name="Mondo S."/>
            <person name="Nolan M."/>
            <person name="Ohm R."/>
            <person name="Pangilinan J."/>
            <person name="Park H.-J."/>
            <person name="Ramirez L."/>
            <person name="Alfaro M."/>
            <person name="Sun H."/>
            <person name="Tritt A."/>
            <person name="Yoshinaga Y."/>
            <person name="Zwiers L.-H."/>
            <person name="Turgeon B."/>
            <person name="Goodwin S."/>
            <person name="Spatafora J."/>
            <person name="Crous P."/>
            <person name="Grigoriev I."/>
        </authorList>
    </citation>
    <scope>NUCLEOTIDE SEQUENCE</scope>
    <source>
        <strain evidence="1">ATCC 200398</strain>
    </source>
</reference>
<sequence length="200" mass="22313">MKVKTSASYRFCFPDRLCSRLNLRNAETLAHYHSAPSHDFQMHALGSVTPFPRAPITPVKNALFNTQQFTPCLSLALTVCSLFNLPAFRQPCLVAKFGLDFEGVIFATARLLAEALNSSLPLVTITMTGRLTALRIELSLFNDPPLTPPVGQDPQSNTLRLALQFCLPLPSHFSATNTDTTHKADKKLIIWLTEFEIQRR</sequence>
<proteinExistence type="predicted"/>
<accession>A0ACB6QXX6</accession>
<keyword evidence="2" id="KW-1185">Reference proteome</keyword>
<dbReference type="Proteomes" id="UP000799755">
    <property type="component" value="Unassembled WGS sequence"/>
</dbReference>
<comment type="caution">
    <text evidence="1">The sequence shown here is derived from an EMBL/GenBank/DDBJ whole genome shotgun (WGS) entry which is preliminary data.</text>
</comment>
<evidence type="ECO:0000313" key="1">
    <source>
        <dbReference type="EMBL" id="KAF2471766.1"/>
    </source>
</evidence>
<name>A0ACB6QXX6_9PLEO</name>
<protein>
    <submittedName>
        <fullName evidence="1">Uncharacterized protein</fullName>
    </submittedName>
</protein>
<dbReference type="EMBL" id="MU003504">
    <property type="protein sequence ID" value="KAF2471766.1"/>
    <property type="molecule type" value="Genomic_DNA"/>
</dbReference>
<organism evidence="1 2">
    <name type="scientific">Lindgomyces ingoldianus</name>
    <dbReference type="NCBI Taxonomy" id="673940"/>
    <lineage>
        <taxon>Eukaryota</taxon>
        <taxon>Fungi</taxon>
        <taxon>Dikarya</taxon>
        <taxon>Ascomycota</taxon>
        <taxon>Pezizomycotina</taxon>
        <taxon>Dothideomycetes</taxon>
        <taxon>Pleosporomycetidae</taxon>
        <taxon>Pleosporales</taxon>
        <taxon>Lindgomycetaceae</taxon>
        <taxon>Lindgomyces</taxon>
    </lineage>
</organism>